<evidence type="ECO:0000313" key="3">
    <source>
        <dbReference type="Proteomes" id="UP000054097"/>
    </source>
</evidence>
<evidence type="ECO:0000313" key="2">
    <source>
        <dbReference type="EMBL" id="KIM22604.1"/>
    </source>
</evidence>
<name>A0A0C3ARF1_SERVB</name>
<dbReference type="EMBL" id="KN824352">
    <property type="protein sequence ID" value="KIM22604.1"/>
    <property type="molecule type" value="Genomic_DNA"/>
</dbReference>
<reference evidence="2 3" key="1">
    <citation type="submission" date="2014-04" db="EMBL/GenBank/DDBJ databases">
        <authorList>
            <consortium name="DOE Joint Genome Institute"/>
            <person name="Kuo A."/>
            <person name="Zuccaro A."/>
            <person name="Kohler A."/>
            <person name="Nagy L.G."/>
            <person name="Floudas D."/>
            <person name="Copeland A."/>
            <person name="Barry K.W."/>
            <person name="Cichocki N."/>
            <person name="Veneault-Fourrey C."/>
            <person name="LaButti K."/>
            <person name="Lindquist E.A."/>
            <person name="Lipzen A."/>
            <person name="Lundell T."/>
            <person name="Morin E."/>
            <person name="Murat C."/>
            <person name="Sun H."/>
            <person name="Tunlid A."/>
            <person name="Henrissat B."/>
            <person name="Grigoriev I.V."/>
            <person name="Hibbett D.S."/>
            <person name="Martin F."/>
            <person name="Nordberg H.P."/>
            <person name="Cantor M.N."/>
            <person name="Hua S.X."/>
        </authorList>
    </citation>
    <scope>NUCLEOTIDE SEQUENCE [LARGE SCALE GENOMIC DNA]</scope>
    <source>
        <strain evidence="2 3">MAFF 305830</strain>
    </source>
</reference>
<sequence length="190" mass="20890">MSHSYHPKYGPVLSDEYGLDFGCDAFENSGPRRTSIYSENASYALSLQPTLEFYDIFNPTQTACVTYGASDNDNSFKHERPNSTTSLQMTNTGLSTRWQETNSTGQASGLSHFDAEVSHMFSPTSNNARCQSDSFLLGPTEDRRTAGNSRALPTGSGQVGSFLSNTLLPDTYRQPKLNVLMSGMMICRHS</sequence>
<evidence type="ECO:0000256" key="1">
    <source>
        <dbReference type="SAM" id="MobiDB-lite"/>
    </source>
</evidence>
<proteinExistence type="predicted"/>
<dbReference type="HOGENOM" id="CLU_106402_0_0_1"/>
<keyword evidence="3" id="KW-1185">Reference proteome</keyword>
<dbReference type="Proteomes" id="UP000054097">
    <property type="component" value="Unassembled WGS sequence"/>
</dbReference>
<protein>
    <submittedName>
        <fullName evidence="2">Uncharacterized protein</fullName>
    </submittedName>
</protein>
<gene>
    <name evidence="2" type="ORF">M408DRAFT_282700</name>
</gene>
<accession>A0A0C3ARF1</accession>
<reference evidence="3" key="2">
    <citation type="submission" date="2015-01" db="EMBL/GenBank/DDBJ databases">
        <title>Evolutionary Origins and Diversification of the Mycorrhizal Mutualists.</title>
        <authorList>
            <consortium name="DOE Joint Genome Institute"/>
            <consortium name="Mycorrhizal Genomics Consortium"/>
            <person name="Kohler A."/>
            <person name="Kuo A."/>
            <person name="Nagy L.G."/>
            <person name="Floudas D."/>
            <person name="Copeland A."/>
            <person name="Barry K.W."/>
            <person name="Cichocki N."/>
            <person name="Veneault-Fourrey C."/>
            <person name="LaButti K."/>
            <person name="Lindquist E.A."/>
            <person name="Lipzen A."/>
            <person name="Lundell T."/>
            <person name="Morin E."/>
            <person name="Murat C."/>
            <person name="Riley R."/>
            <person name="Ohm R."/>
            <person name="Sun H."/>
            <person name="Tunlid A."/>
            <person name="Henrissat B."/>
            <person name="Grigoriev I.V."/>
            <person name="Hibbett D.S."/>
            <person name="Martin F."/>
        </authorList>
    </citation>
    <scope>NUCLEOTIDE SEQUENCE [LARGE SCALE GENOMIC DNA]</scope>
    <source>
        <strain evidence="3">MAFF 305830</strain>
    </source>
</reference>
<feature type="region of interest" description="Disordered" evidence="1">
    <location>
        <begin position="131"/>
        <end position="157"/>
    </location>
</feature>
<dbReference type="AlphaFoldDB" id="A0A0C3ARF1"/>
<organism evidence="2 3">
    <name type="scientific">Serendipita vermifera MAFF 305830</name>
    <dbReference type="NCBI Taxonomy" id="933852"/>
    <lineage>
        <taxon>Eukaryota</taxon>
        <taxon>Fungi</taxon>
        <taxon>Dikarya</taxon>
        <taxon>Basidiomycota</taxon>
        <taxon>Agaricomycotina</taxon>
        <taxon>Agaricomycetes</taxon>
        <taxon>Sebacinales</taxon>
        <taxon>Serendipitaceae</taxon>
        <taxon>Serendipita</taxon>
    </lineage>
</organism>